<comment type="similarity">
    <text evidence="1">Belongs to the type III secretion exporter family.</text>
</comment>
<evidence type="ECO:0000256" key="2">
    <source>
        <dbReference type="SAM" id="MobiDB-lite"/>
    </source>
</evidence>
<evidence type="ECO:0000313" key="4">
    <source>
        <dbReference type="EMBL" id="KCZ92242.1"/>
    </source>
</evidence>
<dbReference type="PANTHER" id="PTHR30531:SF12">
    <property type="entry name" value="FLAGELLAR BIOSYNTHETIC PROTEIN FLHB"/>
    <property type="match status" value="1"/>
</dbReference>
<dbReference type="OrthoDB" id="9807950at2"/>
<dbReference type="GO" id="GO:0005886">
    <property type="term" value="C:plasma membrane"/>
    <property type="evidence" value="ECO:0007669"/>
    <property type="project" value="TreeGrafter"/>
</dbReference>
<dbReference type="STRING" id="1280950.HJO_09414"/>
<protein>
    <submittedName>
        <fullName evidence="4">FlhB/HrpN/YscU/SpaS family protein</fullName>
    </submittedName>
</protein>
<accession>A0A059FNP4</accession>
<reference evidence="4 5" key="1">
    <citation type="journal article" date="2014" name="Antonie Van Leeuwenhoek">
        <title>Hyphomonas beringensis sp. nov. and Hyphomonas chukchiensis sp. nov., isolated from surface seawater of the Bering Sea and Chukchi Sea.</title>
        <authorList>
            <person name="Li C."/>
            <person name="Lai Q."/>
            <person name="Li G."/>
            <person name="Dong C."/>
            <person name="Wang J."/>
            <person name="Liao Y."/>
            <person name="Shao Z."/>
        </authorList>
    </citation>
    <scope>NUCLEOTIDE SEQUENCE [LARGE SCALE GENOMIC DNA]</scope>
    <source>
        <strain evidence="4 5">MHS-2</strain>
    </source>
</reference>
<sequence length="357" mass="39464">MADQEPDSGEKEFDATDAKQTQAREDGNVPQSKEANALALIVGILCAGGALQMTVGRTLFNDFSSLLYHADSFAGDVFGGGGGQTQQLLFGLLVQIGLLFLILAAVVVVSLVIQRAISFSFKKIALDMKKLSPVENLKKRYGPRGITDFLKDMVKLGFAVGIAIIFLAALAREYYASSAIEMGHFAGFTFSQAMKLILWFLAFQVVLAAIDLPLQRRLHDNRLKMSREEMKKEMKQSEGDPQLKQSRRQAASRITRGQMMQNVPTATVVMVNPQHYAVALKWDPDDDKAPVCVAKGMDHIAAKIREIAIASNVPIYRDPPSTRSIYRLVEVDEEIHPEHFAAVAAAINFVDRIRKHM</sequence>
<keyword evidence="3" id="KW-0472">Membrane</keyword>
<dbReference type="Gene3D" id="3.40.1690.10">
    <property type="entry name" value="secretion proteins EscU"/>
    <property type="match status" value="1"/>
</dbReference>
<dbReference type="RefSeq" id="WP_035616485.1">
    <property type="nucleotide sequence ID" value="NZ_ARYK01000004.1"/>
</dbReference>
<feature type="transmembrane region" description="Helical" evidence="3">
    <location>
        <begin position="156"/>
        <end position="176"/>
    </location>
</feature>
<keyword evidence="3" id="KW-1133">Transmembrane helix</keyword>
<keyword evidence="5" id="KW-1185">Reference proteome</keyword>
<organism evidence="4 5">
    <name type="scientific">Hyphomonas johnsonii MHS-2</name>
    <dbReference type="NCBI Taxonomy" id="1280950"/>
    <lineage>
        <taxon>Bacteria</taxon>
        <taxon>Pseudomonadati</taxon>
        <taxon>Pseudomonadota</taxon>
        <taxon>Alphaproteobacteria</taxon>
        <taxon>Hyphomonadales</taxon>
        <taxon>Hyphomonadaceae</taxon>
        <taxon>Hyphomonas</taxon>
    </lineage>
</organism>
<feature type="region of interest" description="Disordered" evidence="2">
    <location>
        <begin position="228"/>
        <end position="251"/>
    </location>
</feature>
<dbReference type="Pfam" id="PF01312">
    <property type="entry name" value="Bac_export_2"/>
    <property type="match status" value="1"/>
</dbReference>
<evidence type="ECO:0000256" key="3">
    <source>
        <dbReference type="SAM" id="Phobius"/>
    </source>
</evidence>
<dbReference type="GO" id="GO:0009306">
    <property type="term" value="P:protein secretion"/>
    <property type="evidence" value="ECO:0007669"/>
    <property type="project" value="InterPro"/>
</dbReference>
<dbReference type="EMBL" id="ARYK01000004">
    <property type="protein sequence ID" value="KCZ92242.1"/>
    <property type="molecule type" value="Genomic_DNA"/>
</dbReference>
<evidence type="ECO:0000256" key="1">
    <source>
        <dbReference type="ARBA" id="ARBA00010690"/>
    </source>
</evidence>
<dbReference type="PRINTS" id="PR00950">
    <property type="entry name" value="TYPE3IMSPROT"/>
</dbReference>
<feature type="transmembrane region" description="Helical" evidence="3">
    <location>
        <begin position="37"/>
        <end position="55"/>
    </location>
</feature>
<gene>
    <name evidence="4" type="ORF">HJO_09414</name>
</gene>
<comment type="caution">
    <text evidence="4">The sequence shown here is derived from an EMBL/GenBank/DDBJ whole genome shotgun (WGS) entry which is preliminary data.</text>
</comment>
<dbReference type="InterPro" id="IPR006135">
    <property type="entry name" value="T3SS_substrate_exporter"/>
</dbReference>
<proteinExistence type="inferred from homology"/>
<dbReference type="PANTHER" id="PTHR30531">
    <property type="entry name" value="FLAGELLAR BIOSYNTHETIC PROTEIN FLHB"/>
    <property type="match status" value="1"/>
</dbReference>
<dbReference type="AlphaFoldDB" id="A0A059FNP4"/>
<keyword evidence="3" id="KW-0812">Transmembrane</keyword>
<dbReference type="InterPro" id="IPR029025">
    <property type="entry name" value="T3SS_substrate_exporter_C"/>
</dbReference>
<feature type="transmembrane region" description="Helical" evidence="3">
    <location>
        <begin position="88"/>
        <end position="113"/>
    </location>
</feature>
<dbReference type="SUPFAM" id="SSF160544">
    <property type="entry name" value="EscU C-terminal domain-like"/>
    <property type="match status" value="1"/>
</dbReference>
<feature type="transmembrane region" description="Helical" evidence="3">
    <location>
        <begin position="196"/>
        <end position="214"/>
    </location>
</feature>
<evidence type="ECO:0000313" key="5">
    <source>
        <dbReference type="Proteomes" id="UP000025171"/>
    </source>
</evidence>
<feature type="compositionally biased region" description="Basic and acidic residues" evidence="2">
    <location>
        <begin position="228"/>
        <end position="238"/>
    </location>
</feature>
<dbReference type="Proteomes" id="UP000025171">
    <property type="component" value="Unassembled WGS sequence"/>
</dbReference>
<dbReference type="PATRIC" id="fig|1280950.3.peg.1883"/>
<name>A0A059FNP4_9PROT</name>
<dbReference type="eggNOG" id="COG1377">
    <property type="taxonomic scope" value="Bacteria"/>
</dbReference>
<feature type="region of interest" description="Disordered" evidence="2">
    <location>
        <begin position="1"/>
        <end position="30"/>
    </location>
</feature>
<feature type="compositionally biased region" description="Basic and acidic residues" evidence="2">
    <location>
        <begin position="8"/>
        <end position="27"/>
    </location>
</feature>